<accession>A0A0N4TD55</accession>
<proteinExistence type="predicted"/>
<dbReference type="AlphaFoldDB" id="A0A0N4TD55"/>
<gene>
    <name evidence="1" type="ORF">BPAG_LOCUS6107</name>
</gene>
<reference evidence="1 2" key="2">
    <citation type="submission" date="2018-11" db="EMBL/GenBank/DDBJ databases">
        <authorList>
            <consortium name="Pathogen Informatics"/>
        </authorList>
    </citation>
    <scope>NUCLEOTIDE SEQUENCE [LARGE SCALE GENOMIC DNA]</scope>
</reference>
<organism evidence="3">
    <name type="scientific">Brugia pahangi</name>
    <name type="common">Filarial nematode worm</name>
    <dbReference type="NCBI Taxonomy" id="6280"/>
    <lineage>
        <taxon>Eukaryota</taxon>
        <taxon>Metazoa</taxon>
        <taxon>Ecdysozoa</taxon>
        <taxon>Nematoda</taxon>
        <taxon>Chromadorea</taxon>
        <taxon>Rhabditida</taxon>
        <taxon>Spirurina</taxon>
        <taxon>Spiruromorpha</taxon>
        <taxon>Filarioidea</taxon>
        <taxon>Onchocercidae</taxon>
        <taxon>Brugia</taxon>
    </lineage>
</organism>
<evidence type="ECO:0000313" key="1">
    <source>
        <dbReference type="EMBL" id="VDN87293.1"/>
    </source>
</evidence>
<evidence type="ECO:0000313" key="3">
    <source>
        <dbReference type="WBParaSite" id="BPAG_0000614301-mRNA-1"/>
    </source>
</evidence>
<keyword evidence="2" id="KW-1185">Reference proteome</keyword>
<evidence type="ECO:0000313" key="2">
    <source>
        <dbReference type="Proteomes" id="UP000278627"/>
    </source>
</evidence>
<reference evidence="3" key="1">
    <citation type="submission" date="2017-02" db="UniProtKB">
        <authorList>
            <consortium name="WormBaseParasite"/>
        </authorList>
    </citation>
    <scope>IDENTIFICATION</scope>
</reference>
<dbReference type="EMBL" id="UZAD01005137">
    <property type="protein sequence ID" value="VDN87293.1"/>
    <property type="molecule type" value="Genomic_DNA"/>
</dbReference>
<dbReference type="WBParaSite" id="BPAG_0000614301-mRNA-1">
    <property type="protein sequence ID" value="BPAG_0000614301-mRNA-1"/>
    <property type="gene ID" value="BPAG_0000614301"/>
</dbReference>
<dbReference type="Proteomes" id="UP000278627">
    <property type="component" value="Unassembled WGS sequence"/>
</dbReference>
<sequence>MIMSHILIRNYMLDQLWKLHQLVQQLLVYLL</sequence>
<name>A0A0N4TD55_BRUPA</name>
<protein>
    <submittedName>
        <fullName evidence="1 3">Uncharacterized protein</fullName>
    </submittedName>
</protein>